<accession>A0A1H8SE91</accession>
<dbReference type="RefSeq" id="WP_089823966.1">
    <property type="nucleotide sequence ID" value="NZ_FODV01000005.1"/>
</dbReference>
<dbReference type="EMBL" id="FODV01000005">
    <property type="protein sequence ID" value="SEO76664.1"/>
    <property type="molecule type" value="Genomic_DNA"/>
</dbReference>
<name>A0A1H8SE91_9EURY</name>
<dbReference type="InterPro" id="IPR019587">
    <property type="entry name" value="Polyketide_cyclase/dehydratase"/>
</dbReference>
<evidence type="ECO:0000313" key="2">
    <source>
        <dbReference type="Proteomes" id="UP000199126"/>
    </source>
</evidence>
<dbReference type="InterPro" id="IPR023393">
    <property type="entry name" value="START-like_dom_sf"/>
</dbReference>
<dbReference type="SUPFAM" id="SSF55961">
    <property type="entry name" value="Bet v1-like"/>
    <property type="match status" value="1"/>
</dbReference>
<dbReference type="Pfam" id="PF10604">
    <property type="entry name" value="Polyketide_cyc2"/>
    <property type="match status" value="1"/>
</dbReference>
<dbReference type="Gene3D" id="3.30.530.20">
    <property type="match status" value="1"/>
</dbReference>
<dbReference type="CDD" id="cd07812">
    <property type="entry name" value="SRPBCC"/>
    <property type="match status" value="1"/>
</dbReference>
<organism evidence="1 2">
    <name type="scientific">Halogranum amylolyticum</name>
    <dbReference type="NCBI Taxonomy" id="660520"/>
    <lineage>
        <taxon>Archaea</taxon>
        <taxon>Methanobacteriati</taxon>
        <taxon>Methanobacteriota</taxon>
        <taxon>Stenosarchaea group</taxon>
        <taxon>Halobacteria</taxon>
        <taxon>Halobacteriales</taxon>
        <taxon>Haloferacaceae</taxon>
    </lineage>
</organism>
<dbReference type="OrthoDB" id="25755at2157"/>
<keyword evidence="2" id="KW-1185">Reference proteome</keyword>
<protein>
    <submittedName>
        <fullName evidence="1">Carbon monoxide dehydrogenase subunit G</fullName>
    </submittedName>
</protein>
<sequence length="144" mass="16598">MTVRVQRTFEFDAAPRRVWEFIADPAKRAEAISVVEEYEIDPTDERKATWHIELPIPLLSSTVSVETEDIARDEPRYVKFAGKSRALRVTGEHTIEETENGCKLHNEFVVDGRLPGVEKFFKRNLDRELDNLEDALRRDLGLTA</sequence>
<dbReference type="Proteomes" id="UP000199126">
    <property type="component" value="Unassembled WGS sequence"/>
</dbReference>
<dbReference type="AlphaFoldDB" id="A0A1H8SE91"/>
<reference evidence="2" key="1">
    <citation type="submission" date="2016-10" db="EMBL/GenBank/DDBJ databases">
        <authorList>
            <person name="Varghese N."/>
            <person name="Submissions S."/>
        </authorList>
    </citation>
    <scope>NUCLEOTIDE SEQUENCE [LARGE SCALE GENOMIC DNA]</scope>
    <source>
        <strain evidence="2">CGMCC 1.10121</strain>
    </source>
</reference>
<evidence type="ECO:0000313" key="1">
    <source>
        <dbReference type="EMBL" id="SEO76664.1"/>
    </source>
</evidence>
<proteinExistence type="predicted"/>
<gene>
    <name evidence="1" type="ORF">SAMN04487948_1054</name>
</gene>